<protein>
    <submittedName>
        <fullName evidence="2">Uncharacterized protein</fullName>
    </submittedName>
</protein>
<organism evidence="2 3">
    <name type="scientific">Allorhodopirellula heiligendammensis</name>
    <dbReference type="NCBI Taxonomy" id="2714739"/>
    <lineage>
        <taxon>Bacteria</taxon>
        <taxon>Pseudomonadati</taxon>
        <taxon>Planctomycetota</taxon>
        <taxon>Planctomycetia</taxon>
        <taxon>Pirellulales</taxon>
        <taxon>Pirellulaceae</taxon>
        <taxon>Allorhodopirellula</taxon>
    </lineage>
</organism>
<dbReference type="EMBL" id="SJPU01000003">
    <property type="protein sequence ID" value="TWU10652.1"/>
    <property type="molecule type" value="Genomic_DNA"/>
</dbReference>
<sequence>MGEEQFSPMSDNSPESLGGRRWAGTTLRYGADRSVDSDFLPARQCRLRAAGSAGGSATGDFQAPSIVEPSAVYP</sequence>
<proteinExistence type="predicted"/>
<gene>
    <name evidence="2" type="ORF">Poly21_45580</name>
</gene>
<dbReference type="Proteomes" id="UP000319908">
    <property type="component" value="Unassembled WGS sequence"/>
</dbReference>
<reference evidence="2 3" key="1">
    <citation type="journal article" date="2020" name="Antonie Van Leeuwenhoek">
        <title>Rhodopirellula heiligendammensis sp. nov., Rhodopirellula pilleata sp. nov., and Rhodopirellula solitaria sp. nov. isolated from natural or artificial marine surfaces in Northern Germany and California, USA, and emended description of the genus Rhodopirellula.</title>
        <authorList>
            <person name="Kallscheuer N."/>
            <person name="Wiegand S."/>
            <person name="Jogler M."/>
            <person name="Boedeker C."/>
            <person name="Peeters S.H."/>
            <person name="Rast P."/>
            <person name="Heuer A."/>
            <person name="Jetten M.S.M."/>
            <person name="Rohde M."/>
            <person name="Jogler C."/>
        </authorList>
    </citation>
    <scope>NUCLEOTIDE SEQUENCE [LARGE SCALE GENOMIC DNA]</scope>
    <source>
        <strain evidence="2 3">Poly21</strain>
    </source>
</reference>
<name>A0A5C6BG37_9BACT</name>
<evidence type="ECO:0000313" key="2">
    <source>
        <dbReference type="EMBL" id="TWU10652.1"/>
    </source>
</evidence>
<comment type="caution">
    <text evidence="2">The sequence shown here is derived from an EMBL/GenBank/DDBJ whole genome shotgun (WGS) entry which is preliminary data.</text>
</comment>
<dbReference type="AlphaFoldDB" id="A0A5C6BG37"/>
<keyword evidence="3" id="KW-1185">Reference proteome</keyword>
<feature type="region of interest" description="Disordered" evidence="1">
    <location>
        <begin position="1"/>
        <end position="21"/>
    </location>
</feature>
<evidence type="ECO:0000313" key="3">
    <source>
        <dbReference type="Proteomes" id="UP000319908"/>
    </source>
</evidence>
<feature type="region of interest" description="Disordered" evidence="1">
    <location>
        <begin position="50"/>
        <end position="74"/>
    </location>
</feature>
<evidence type="ECO:0000256" key="1">
    <source>
        <dbReference type="SAM" id="MobiDB-lite"/>
    </source>
</evidence>
<accession>A0A5C6BG37</accession>